<dbReference type="Proteomes" id="UP000887567">
    <property type="component" value="Unplaced"/>
</dbReference>
<feature type="compositionally biased region" description="Polar residues" evidence="5">
    <location>
        <begin position="156"/>
        <end position="182"/>
    </location>
</feature>
<feature type="DNA-binding region" description="HMG box" evidence="4">
    <location>
        <begin position="71"/>
        <end position="139"/>
    </location>
</feature>
<dbReference type="GeneID" id="110241379"/>
<feature type="compositionally biased region" description="Low complexity" evidence="5">
    <location>
        <begin position="189"/>
        <end position="206"/>
    </location>
</feature>
<evidence type="ECO:0000256" key="4">
    <source>
        <dbReference type="PROSITE-ProRule" id="PRU00267"/>
    </source>
</evidence>
<evidence type="ECO:0000256" key="1">
    <source>
        <dbReference type="ARBA" id="ARBA00004123"/>
    </source>
</evidence>
<feature type="compositionally biased region" description="Basic residues" evidence="5">
    <location>
        <begin position="141"/>
        <end position="153"/>
    </location>
</feature>
<dbReference type="GO" id="GO:0001228">
    <property type="term" value="F:DNA-binding transcription activator activity, RNA polymerase II-specific"/>
    <property type="evidence" value="ECO:0007669"/>
    <property type="project" value="TreeGrafter"/>
</dbReference>
<dbReference type="CDD" id="cd22004">
    <property type="entry name" value="HMG-box_SOX"/>
    <property type="match status" value="1"/>
</dbReference>
<organism evidence="7 8">
    <name type="scientific">Exaiptasia diaphana</name>
    <name type="common">Tropical sea anemone</name>
    <name type="synonym">Aiptasia pulchella</name>
    <dbReference type="NCBI Taxonomy" id="2652724"/>
    <lineage>
        <taxon>Eukaryota</taxon>
        <taxon>Metazoa</taxon>
        <taxon>Cnidaria</taxon>
        <taxon>Anthozoa</taxon>
        <taxon>Hexacorallia</taxon>
        <taxon>Actiniaria</taxon>
        <taxon>Aiptasiidae</taxon>
        <taxon>Exaiptasia</taxon>
    </lineage>
</organism>
<protein>
    <recommendedName>
        <fullName evidence="6">HMG box domain-containing protein</fullName>
    </recommendedName>
</protein>
<evidence type="ECO:0000313" key="7">
    <source>
        <dbReference type="EnsemblMetazoa" id="XP_020902895.1"/>
    </source>
</evidence>
<evidence type="ECO:0000256" key="3">
    <source>
        <dbReference type="ARBA" id="ARBA00023242"/>
    </source>
</evidence>
<keyword evidence="3 4" id="KW-0539">Nucleus</keyword>
<name>A0A913XDQ5_EXADI</name>
<dbReference type="OMA" id="AVCNEYS"/>
<evidence type="ECO:0000256" key="2">
    <source>
        <dbReference type="ARBA" id="ARBA00023125"/>
    </source>
</evidence>
<dbReference type="PROSITE" id="PS50118">
    <property type="entry name" value="HMG_BOX_2"/>
    <property type="match status" value="1"/>
</dbReference>
<dbReference type="InterPro" id="IPR050140">
    <property type="entry name" value="SRY-related_HMG-box_TF-like"/>
</dbReference>
<dbReference type="OrthoDB" id="6247875at2759"/>
<dbReference type="AlphaFoldDB" id="A0A913XDQ5"/>
<evidence type="ECO:0000313" key="8">
    <source>
        <dbReference type="Proteomes" id="UP000887567"/>
    </source>
</evidence>
<evidence type="ECO:0000259" key="6">
    <source>
        <dbReference type="PROSITE" id="PS50118"/>
    </source>
</evidence>
<proteinExistence type="predicted"/>
<comment type="subcellular location">
    <subcellularLocation>
        <location evidence="1">Nucleus</location>
    </subcellularLocation>
</comment>
<dbReference type="SMART" id="SM00398">
    <property type="entry name" value="HMG"/>
    <property type="match status" value="1"/>
</dbReference>
<dbReference type="GO" id="GO:0030154">
    <property type="term" value="P:cell differentiation"/>
    <property type="evidence" value="ECO:0007669"/>
    <property type="project" value="TreeGrafter"/>
</dbReference>
<keyword evidence="8" id="KW-1185">Reference proteome</keyword>
<feature type="domain" description="HMG box" evidence="6">
    <location>
        <begin position="71"/>
        <end position="139"/>
    </location>
</feature>
<feature type="region of interest" description="Disordered" evidence="5">
    <location>
        <begin position="136"/>
        <end position="206"/>
    </location>
</feature>
<accession>A0A913XDQ5</accession>
<keyword evidence="2 4" id="KW-0238">DNA-binding</keyword>
<dbReference type="EnsemblMetazoa" id="XM_021047236.2">
    <property type="protein sequence ID" value="XP_020902895.1"/>
    <property type="gene ID" value="LOC110241379"/>
</dbReference>
<dbReference type="Pfam" id="PF00505">
    <property type="entry name" value="HMG_box"/>
    <property type="match status" value="1"/>
</dbReference>
<dbReference type="GO" id="GO:0005634">
    <property type="term" value="C:nucleus"/>
    <property type="evidence" value="ECO:0007669"/>
    <property type="project" value="UniProtKB-SubCell"/>
</dbReference>
<evidence type="ECO:0000256" key="5">
    <source>
        <dbReference type="SAM" id="MobiDB-lite"/>
    </source>
</evidence>
<dbReference type="Gene3D" id="1.10.30.10">
    <property type="entry name" value="High mobility group box domain"/>
    <property type="match status" value="1"/>
</dbReference>
<sequence>MDNTENIPLMDRRIVRGKKLSHLPPISVPSPDSFPQEHKQTMNYTKWLGGLAVTGSVSPKKDDKFLDSERIKRPMNAFMVWSQLERRRLADANPELHNAELSKILGQTWRGLNDVQKRPYVEEAERLRLQHMQDYPDYKYRPRRRKHPKRVCKRMMSSSSTLQINVPRASSSAVDKQSAQLSEESHPFSIPSTPTSPSISSSPSLASQQALLVNELQTLSNQVHNAPIPDLPTPESSPVAGLESGKVFNFPSTEDELRFLLLSMLQKSNEPMTKSKFQQLVNMNINSIFGNSAVCNEYSPPSPVNVETSSCRASVMLQPSSQTMHFSDLLLDDLNRDEFDQYLHGTELDACSLEECEL</sequence>
<dbReference type="SUPFAM" id="SSF47095">
    <property type="entry name" value="HMG-box"/>
    <property type="match status" value="1"/>
</dbReference>
<dbReference type="GO" id="GO:0000978">
    <property type="term" value="F:RNA polymerase II cis-regulatory region sequence-specific DNA binding"/>
    <property type="evidence" value="ECO:0007669"/>
    <property type="project" value="TreeGrafter"/>
</dbReference>
<dbReference type="PANTHER" id="PTHR10270:SF317">
    <property type="entry name" value="TRANSCRIPTION FACTOR SOX-15-RELATED"/>
    <property type="match status" value="1"/>
</dbReference>
<dbReference type="PANTHER" id="PTHR10270">
    <property type="entry name" value="SOX TRANSCRIPTION FACTOR"/>
    <property type="match status" value="1"/>
</dbReference>
<dbReference type="InterPro" id="IPR036910">
    <property type="entry name" value="HMG_box_dom_sf"/>
</dbReference>
<dbReference type="RefSeq" id="XP_020902895.1">
    <property type="nucleotide sequence ID" value="XM_021047236.2"/>
</dbReference>
<dbReference type="FunFam" id="1.10.30.10:FF:000002">
    <property type="entry name" value="transcription factor Sox-2"/>
    <property type="match status" value="1"/>
</dbReference>
<reference evidence="7" key="1">
    <citation type="submission" date="2022-11" db="UniProtKB">
        <authorList>
            <consortium name="EnsemblMetazoa"/>
        </authorList>
    </citation>
    <scope>IDENTIFICATION</scope>
</reference>
<dbReference type="KEGG" id="epa:110241379"/>
<dbReference type="InterPro" id="IPR009071">
    <property type="entry name" value="HMG_box_dom"/>
</dbReference>